<organism evidence="1 2">
    <name type="scientific">Sistotremastrum niveocremeum HHB9708</name>
    <dbReference type="NCBI Taxonomy" id="1314777"/>
    <lineage>
        <taxon>Eukaryota</taxon>
        <taxon>Fungi</taxon>
        <taxon>Dikarya</taxon>
        <taxon>Basidiomycota</taxon>
        <taxon>Agaricomycotina</taxon>
        <taxon>Agaricomycetes</taxon>
        <taxon>Sistotremastrales</taxon>
        <taxon>Sistotremastraceae</taxon>
        <taxon>Sertulicium</taxon>
        <taxon>Sertulicium niveocremeum</taxon>
    </lineage>
</organism>
<reference evidence="1 2" key="1">
    <citation type="journal article" date="2016" name="Mol. Biol. Evol.">
        <title>Comparative Genomics of Early-Diverging Mushroom-Forming Fungi Provides Insights into the Origins of Lignocellulose Decay Capabilities.</title>
        <authorList>
            <person name="Nagy L.G."/>
            <person name="Riley R."/>
            <person name="Tritt A."/>
            <person name="Adam C."/>
            <person name="Daum C."/>
            <person name="Floudas D."/>
            <person name="Sun H."/>
            <person name="Yadav J.S."/>
            <person name="Pangilinan J."/>
            <person name="Larsson K.H."/>
            <person name="Matsuura K."/>
            <person name="Barry K."/>
            <person name="Labutti K."/>
            <person name="Kuo R."/>
            <person name="Ohm R.A."/>
            <person name="Bhattacharya S.S."/>
            <person name="Shirouzu T."/>
            <person name="Yoshinaga Y."/>
            <person name="Martin F.M."/>
            <person name="Grigoriev I.V."/>
            <person name="Hibbett D.S."/>
        </authorList>
    </citation>
    <scope>NUCLEOTIDE SEQUENCE [LARGE SCALE GENOMIC DNA]</scope>
    <source>
        <strain evidence="1 2">HHB9708</strain>
    </source>
</reference>
<gene>
    <name evidence="1" type="ORF">SISNIDRAFT_488019</name>
</gene>
<sequence>MTDDQNVLIVLGTNALNALDYLKSLQPIDRLMENYRILKTTEIAAALSYYQEQAVSWKGRVNDIVLDEKSGRVRLGTLGDLDEGVLSSPLRLQSARYQLFCGYDRTWGTGVSLESMESEYEHMYKSLQAWKNDPTGETVAAVLEGLTWASPYDSFDAEVVNSTVPGLAVGDIGYIAMTEEGTQTWQLAPSLSSS</sequence>
<proteinExistence type="predicted"/>
<dbReference type="AlphaFoldDB" id="A0A164RN85"/>
<evidence type="ECO:0000313" key="1">
    <source>
        <dbReference type="EMBL" id="KZS90716.1"/>
    </source>
</evidence>
<dbReference type="EMBL" id="KV419419">
    <property type="protein sequence ID" value="KZS90716.1"/>
    <property type="molecule type" value="Genomic_DNA"/>
</dbReference>
<name>A0A164RN85_9AGAM</name>
<accession>A0A164RN85</accession>
<evidence type="ECO:0000313" key="2">
    <source>
        <dbReference type="Proteomes" id="UP000076722"/>
    </source>
</evidence>
<keyword evidence="2" id="KW-1185">Reference proteome</keyword>
<protein>
    <submittedName>
        <fullName evidence="1">Uncharacterized protein</fullName>
    </submittedName>
</protein>
<dbReference type="Proteomes" id="UP000076722">
    <property type="component" value="Unassembled WGS sequence"/>
</dbReference>